<evidence type="ECO:0000313" key="2">
    <source>
        <dbReference type="Proteomes" id="UP000298138"/>
    </source>
</evidence>
<dbReference type="InParanoid" id="A0A4V3SIF5"/>
<organism evidence="1 2">
    <name type="scientific">Ascodesmis nigricans</name>
    <dbReference type="NCBI Taxonomy" id="341454"/>
    <lineage>
        <taxon>Eukaryota</taxon>
        <taxon>Fungi</taxon>
        <taxon>Dikarya</taxon>
        <taxon>Ascomycota</taxon>
        <taxon>Pezizomycotina</taxon>
        <taxon>Pezizomycetes</taxon>
        <taxon>Pezizales</taxon>
        <taxon>Ascodesmidaceae</taxon>
        <taxon>Ascodesmis</taxon>
    </lineage>
</organism>
<dbReference type="Proteomes" id="UP000298138">
    <property type="component" value="Unassembled WGS sequence"/>
</dbReference>
<dbReference type="EMBL" id="ML220128">
    <property type="protein sequence ID" value="TGZ79945.1"/>
    <property type="molecule type" value="Genomic_DNA"/>
</dbReference>
<keyword evidence="2" id="KW-1185">Reference proteome</keyword>
<evidence type="ECO:0000313" key="1">
    <source>
        <dbReference type="EMBL" id="TGZ79945.1"/>
    </source>
</evidence>
<reference evidence="1 2" key="1">
    <citation type="submission" date="2019-04" db="EMBL/GenBank/DDBJ databases">
        <title>Comparative genomics and transcriptomics to analyze fruiting body development in filamentous ascomycetes.</title>
        <authorList>
            <consortium name="DOE Joint Genome Institute"/>
            <person name="Lutkenhaus R."/>
            <person name="Traeger S."/>
            <person name="Breuer J."/>
            <person name="Kuo A."/>
            <person name="Lipzen A."/>
            <person name="Pangilinan J."/>
            <person name="Dilworth D."/>
            <person name="Sandor L."/>
            <person name="Poggeler S."/>
            <person name="Barry K."/>
            <person name="Grigoriev I.V."/>
            <person name="Nowrousian M."/>
        </authorList>
    </citation>
    <scope>NUCLEOTIDE SEQUENCE [LARGE SCALE GENOMIC DNA]</scope>
    <source>
        <strain evidence="1 2">CBS 389.68</strain>
    </source>
</reference>
<proteinExistence type="predicted"/>
<name>A0A4V3SIF5_9PEZI</name>
<sequence length="215" mass="23403">LSRYYYTIHTPNSRVSLCLLNVNNSFLSSFPSSKPDLTPIIIIIIIPRPQLLPRLYPPPQPPRGRITPLPLDPPMRPKPLLTCITPPTQNLLIIIQLLQRPSLAARPAERVWFEDEDTGFWGGVGGFAAWAAPAEGVEEGEVMGGSWWGAGRAGVREDRGTVVAVVAACVAAEEGAGRKGCSGSGGGSAISWGWVGRWEMWMRGCTKLYYTVPVH</sequence>
<dbReference type="AlphaFoldDB" id="A0A4V3SIF5"/>
<gene>
    <name evidence="1" type="ORF">EX30DRAFT_380104</name>
</gene>
<feature type="non-terminal residue" evidence="1">
    <location>
        <position position="1"/>
    </location>
</feature>
<protein>
    <submittedName>
        <fullName evidence="1">Uncharacterized protein</fullName>
    </submittedName>
</protein>
<feature type="non-terminal residue" evidence="1">
    <location>
        <position position="215"/>
    </location>
</feature>
<accession>A0A4V3SIF5</accession>